<dbReference type="AlphaFoldDB" id="A0A3A9ZTJ8"/>
<evidence type="ECO:0000313" key="9">
    <source>
        <dbReference type="Proteomes" id="UP000279968"/>
    </source>
</evidence>
<dbReference type="GO" id="GO:0005886">
    <property type="term" value="C:plasma membrane"/>
    <property type="evidence" value="ECO:0007669"/>
    <property type="project" value="UniProtKB-SubCell"/>
</dbReference>
<feature type="transmembrane region" description="Helical" evidence="7">
    <location>
        <begin position="146"/>
        <end position="171"/>
    </location>
</feature>
<keyword evidence="3" id="KW-1003">Cell membrane</keyword>
<evidence type="ECO:0000256" key="3">
    <source>
        <dbReference type="ARBA" id="ARBA00022475"/>
    </source>
</evidence>
<keyword evidence="5 7" id="KW-1133">Transmembrane helix</keyword>
<dbReference type="Proteomes" id="UP000279968">
    <property type="component" value="Unassembled WGS sequence"/>
</dbReference>
<protein>
    <submittedName>
        <fullName evidence="8">MFS transporter</fullName>
    </submittedName>
</protein>
<dbReference type="SUPFAM" id="SSF103473">
    <property type="entry name" value="MFS general substrate transporter"/>
    <property type="match status" value="1"/>
</dbReference>
<dbReference type="InterPro" id="IPR036259">
    <property type="entry name" value="MFS_trans_sf"/>
</dbReference>
<feature type="transmembrane region" description="Helical" evidence="7">
    <location>
        <begin position="239"/>
        <end position="257"/>
    </location>
</feature>
<keyword evidence="4 7" id="KW-0812">Transmembrane</keyword>
<evidence type="ECO:0000256" key="4">
    <source>
        <dbReference type="ARBA" id="ARBA00022692"/>
    </source>
</evidence>
<organism evidence="8 9">
    <name type="scientific">Micromonospora costi</name>
    <dbReference type="NCBI Taxonomy" id="1530042"/>
    <lineage>
        <taxon>Bacteria</taxon>
        <taxon>Bacillati</taxon>
        <taxon>Actinomycetota</taxon>
        <taxon>Actinomycetes</taxon>
        <taxon>Micromonosporales</taxon>
        <taxon>Micromonosporaceae</taxon>
        <taxon>Micromonospora</taxon>
    </lineage>
</organism>
<evidence type="ECO:0000256" key="2">
    <source>
        <dbReference type="ARBA" id="ARBA00022448"/>
    </source>
</evidence>
<sequence>MDTLTPTPPRSLWRQHDFRLLVGGRLISQLGDQLQFLALPLLVVALTGSSTQAGVVLGLQTAAQLVFGLAAGALVDRWNRKATMIWCEIGRGLLTATIPVAAAAGALGMPQLYAVAVLGGALSTLFQAANSSALPNIVGRSDLPAALAAMGVMSNALRIVGASVAGIAYALGRLVPFAFNAVSFLASAAALRAVRAGFQAERATTAAPRALVADIGHGLSWLWRKPVIRTLALLDAGDSLRFGAGYLLIIMLAQGLHANPTQVGVVFTGAGVGALLGSLLAPTLTRRFALGKLSITMLWVEALAFPFYALAPTWWLLLVVAFAESVVSPIYNVALDSYRLAVTPDAVRGRVTSAIDTLTGGAAALGTMASGAAVALIGAPTLTFVLAGWLACLAIVATLSRTVRAATATD</sequence>
<dbReference type="InterPro" id="IPR010290">
    <property type="entry name" value="TM_effector"/>
</dbReference>
<dbReference type="CDD" id="cd06173">
    <property type="entry name" value="MFS_MefA_like"/>
    <property type="match status" value="1"/>
</dbReference>
<feature type="transmembrane region" description="Helical" evidence="7">
    <location>
        <begin position="355"/>
        <end position="378"/>
    </location>
</feature>
<dbReference type="EMBL" id="RBAN01000007">
    <property type="protein sequence ID" value="RKN51411.1"/>
    <property type="molecule type" value="Genomic_DNA"/>
</dbReference>
<comment type="caution">
    <text evidence="8">The sequence shown here is derived from an EMBL/GenBank/DDBJ whole genome shotgun (WGS) entry which is preliminary data.</text>
</comment>
<name>A0A3A9ZTJ8_9ACTN</name>
<feature type="transmembrane region" description="Helical" evidence="7">
    <location>
        <begin position="57"/>
        <end position="76"/>
    </location>
</feature>
<evidence type="ECO:0000313" key="8">
    <source>
        <dbReference type="EMBL" id="RKN51411.1"/>
    </source>
</evidence>
<proteinExistence type="predicted"/>
<evidence type="ECO:0000256" key="1">
    <source>
        <dbReference type="ARBA" id="ARBA00004651"/>
    </source>
</evidence>
<reference evidence="8 9" key="1">
    <citation type="journal article" date="2015" name="Int. J. Syst. Evol. Microbiol.">
        <title>Micromonospora costi sp. nov., isolated from a leaf of Costus speciosus.</title>
        <authorList>
            <person name="Thawai C."/>
        </authorList>
    </citation>
    <scope>NUCLEOTIDE SEQUENCE [LARGE SCALE GENOMIC DNA]</scope>
    <source>
        <strain evidence="8 9">CS1-12</strain>
    </source>
</reference>
<accession>A0A3A9ZTJ8</accession>
<dbReference type="PANTHER" id="PTHR23513">
    <property type="entry name" value="INTEGRAL MEMBRANE EFFLUX PROTEIN-RELATED"/>
    <property type="match status" value="1"/>
</dbReference>
<keyword evidence="2" id="KW-0813">Transport</keyword>
<dbReference type="Pfam" id="PF05977">
    <property type="entry name" value="MFS_3"/>
    <property type="match status" value="1"/>
</dbReference>
<feature type="transmembrane region" description="Helical" evidence="7">
    <location>
        <begin position="314"/>
        <end position="334"/>
    </location>
</feature>
<feature type="transmembrane region" description="Helical" evidence="7">
    <location>
        <begin position="113"/>
        <end position="134"/>
    </location>
</feature>
<dbReference type="RefSeq" id="WP_120782838.1">
    <property type="nucleotide sequence ID" value="NZ_JBHLUP010000009.1"/>
</dbReference>
<comment type="subcellular location">
    <subcellularLocation>
        <location evidence="1">Cell membrane</location>
        <topology evidence="1">Multi-pass membrane protein</topology>
    </subcellularLocation>
</comment>
<evidence type="ECO:0000256" key="7">
    <source>
        <dbReference type="SAM" id="Phobius"/>
    </source>
</evidence>
<gene>
    <name evidence="8" type="ORF">D7193_29010</name>
</gene>
<dbReference type="PANTHER" id="PTHR23513:SF6">
    <property type="entry name" value="MAJOR FACILITATOR SUPERFAMILY ASSOCIATED DOMAIN-CONTAINING PROTEIN"/>
    <property type="match status" value="1"/>
</dbReference>
<evidence type="ECO:0000256" key="5">
    <source>
        <dbReference type="ARBA" id="ARBA00022989"/>
    </source>
</evidence>
<feature type="transmembrane region" description="Helical" evidence="7">
    <location>
        <begin position="384"/>
        <end position="403"/>
    </location>
</feature>
<dbReference type="OrthoDB" id="4544213at2"/>
<feature type="transmembrane region" description="Helical" evidence="7">
    <location>
        <begin position="88"/>
        <end position="107"/>
    </location>
</feature>
<keyword evidence="9" id="KW-1185">Reference proteome</keyword>
<feature type="transmembrane region" description="Helical" evidence="7">
    <location>
        <begin position="263"/>
        <end position="281"/>
    </location>
</feature>
<evidence type="ECO:0000256" key="6">
    <source>
        <dbReference type="ARBA" id="ARBA00023136"/>
    </source>
</evidence>
<keyword evidence="6 7" id="KW-0472">Membrane</keyword>
<dbReference type="Gene3D" id="1.20.1250.20">
    <property type="entry name" value="MFS general substrate transporter like domains"/>
    <property type="match status" value="1"/>
</dbReference>